<gene>
    <name evidence="4" type="ORF">LAZ67_11000303</name>
</gene>
<dbReference type="EMBL" id="CP092873">
    <property type="protein sequence ID" value="UYV73672.1"/>
    <property type="molecule type" value="Genomic_DNA"/>
</dbReference>
<organism evidence="4 5">
    <name type="scientific">Cordylochernes scorpioides</name>
    <dbReference type="NCBI Taxonomy" id="51811"/>
    <lineage>
        <taxon>Eukaryota</taxon>
        <taxon>Metazoa</taxon>
        <taxon>Ecdysozoa</taxon>
        <taxon>Arthropoda</taxon>
        <taxon>Chelicerata</taxon>
        <taxon>Arachnida</taxon>
        <taxon>Pseudoscorpiones</taxon>
        <taxon>Cheliferoidea</taxon>
        <taxon>Chernetidae</taxon>
        <taxon>Cordylochernes</taxon>
    </lineage>
</organism>
<name>A0ABY6KZI6_9ARAC</name>
<feature type="compositionally biased region" description="Polar residues" evidence="2">
    <location>
        <begin position="1"/>
        <end position="17"/>
    </location>
</feature>
<dbReference type="InterPro" id="IPR000558">
    <property type="entry name" value="Histone_H2B"/>
</dbReference>
<dbReference type="Gene3D" id="1.10.20.10">
    <property type="entry name" value="Histone, subunit A"/>
    <property type="match status" value="1"/>
</dbReference>
<dbReference type="Pfam" id="PF00125">
    <property type="entry name" value="Histone"/>
    <property type="match status" value="1"/>
</dbReference>
<evidence type="ECO:0000259" key="3">
    <source>
        <dbReference type="Pfam" id="PF00125"/>
    </source>
</evidence>
<reference evidence="4 5" key="1">
    <citation type="submission" date="2022-01" db="EMBL/GenBank/DDBJ databases">
        <title>A chromosomal length assembly of Cordylochernes scorpioides.</title>
        <authorList>
            <person name="Zeh D."/>
            <person name="Zeh J."/>
        </authorList>
    </citation>
    <scope>NUCLEOTIDE SEQUENCE [LARGE SCALE GENOMIC DNA]</scope>
    <source>
        <strain evidence="4">IN4F17</strain>
        <tissue evidence="4">Whole Body</tissue>
    </source>
</reference>
<dbReference type="PRINTS" id="PR00621">
    <property type="entry name" value="HISTONEH2B"/>
</dbReference>
<dbReference type="InterPro" id="IPR009072">
    <property type="entry name" value="Histone-fold"/>
</dbReference>
<evidence type="ECO:0000313" key="4">
    <source>
        <dbReference type="EMBL" id="UYV73672.1"/>
    </source>
</evidence>
<dbReference type="SMART" id="SM00427">
    <property type="entry name" value="H2B"/>
    <property type="match status" value="1"/>
</dbReference>
<dbReference type="InterPro" id="IPR007125">
    <property type="entry name" value="H2A/H2B/H3"/>
</dbReference>
<evidence type="ECO:0000256" key="2">
    <source>
        <dbReference type="SAM" id="MobiDB-lite"/>
    </source>
</evidence>
<dbReference type="PANTHER" id="PTHR23428">
    <property type="entry name" value="HISTONE H2B"/>
    <property type="match status" value="1"/>
</dbReference>
<accession>A0ABY6KZI6</accession>
<feature type="region of interest" description="Disordered" evidence="2">
    <location>
        <begin position="1"/>
        <end position="26"/>
    </location>
</feature>
<feature type="domain" description="Core Histone H2A/H2B/H3" evidence="3">
    <location>
        <begin position="21"/>
        <end position="96"/>
    </location>
</feature>
<keyword evidence="5" id="KW-1185">Reference proteome</keyword>
<evidence type="ECO:0000256" key="1">
    <source>
        <dbReference type="ARBA" id="ARBA00006846"/>
    </source>
</evidence>
<sequence length="176" mass="19683">MAPKSESSGNIKSSGKTLPTREKKISKKRKETFAGYIFKVLRQVHPSLGISSKGMKIMTSFVDDILEKMANEAASLVKLNNRRTLTSREFRTATRLLLPGELSKHAVAEGTKAKFLEEDLKRQRPRISIGFSLTSADLPRHTAVAIRTISKPRLYVYRRRGPSSQQAGRVSRLSQA</sequence>
<proteinExistence type="inferred from homology"/>
<comment type="similarity">
    <text evidence="1">Belongs to the histone H2B family.</text>
</comment>
<dbReference type="SUPFAM" id="SSF47113">
    <property type="entry name" value="Histone-fold"/>
    <property type="match status" value="1"/>
</dbReference>
<dbReference type="CDD" id="cd22910">
    <property type="entry name" value="HFD_H2B"/>
    <property type="match status" value="1"/>
</dbReference>
<protein>
    <recommendedName>
        <fullName evidence="3">Core Histone H2A/H2B/H3 domain-containing protein</fullName>
    </recommendedName>
</protein>
<dbReference type="Proteomes" id="UP001235939">
    <property type="component" value="Chromosome 11"/>
</dbReference>
<evidence type="ECO:0000313" key="5">
    <source>
        <dbReference type="Proteomes" id="UP001235939"/>
    </source>
</evidence>